<dbReference type="eggNOG" id="COG3612">
    <property type="taxonomic scope" value="Bacteria"/>
</dbReference>
<dbReference type="STRING" id="211114.SAMN04489726_4513"/>
<dbReference type="Proteomes" id="UP000183376">
    <property type="component" value="Chromosome I"/>
</dbReference>
<evidence type="ECO:0000313" key="2">
    <source>
        <dbReference type="Proteomes" id="UP000183376"/>
    </source>
</evidence>
<gene>
    <name evidence="1" type="ORF">SAMN04489726_4513</name>
</gene>
<evidence type="ECO:0000313" key="1">
    <source>
        <dbReference type="EMBL" id="SDN02377.1"/>
    </source>
</evidence>
<dbReference type="SUPFAM" id="SSF48239">
    <property type="entry name" value="Terpenoid cyclases/Protein prenyltransferases"/>
    <property type="match status" value="1"/>
</dbReference>
<organism evidence="1 2">
    <name type="scientific">Allokutzneria albata</name>
    <name type="common">Kibdelosporangium albatum</name>
    <dbReference type="NCBI Taxonomy" id="211114"/>
    <lineage>
        <taxon>Bacteria</taxon>
        <taxon>Bacillati</taxon>
        <taxon>Actinomycetota</taxon>
        <taxon>Actinomycetes</taxon>
        <taxon>Pseudonocardiales</taxon>
        <taxon>Pseudonocardiaceae</taxon>
        <taxon>Allokutzneria</taxon>
    </lineage>
</organism>
<reference evidence="1 2" key="1">
    <citation type="submission" date="2016-10" db="EMBL/GenBank/DDBJ databases">
        <authorList>
            <person name="de Groot N.N."/>
        </authorList>
    </citation>
    <scope>NUCLEOTIDE SEQUENCE [LARGE SCALE GENOMIC DNA]</scope>
    <source>
        <strain evidence="1 2">DSM 44149</strain>
    </source>
</reference>
<name>A0A1G9Y011_ALLAB</name>
<dbReference type="EMBL" id="LT629701">
    <property type="protein sequence ID" value="SDN02377.1"/>
    <property type="molecule type" value="Genomic_DNA"/>
</dbReference>
<dbReference type="InterPro" id="IPR008930">
    <property type="entry name" value="Terpenoid_cyclase/PrenylTrfase"/>
</dbReference>
<sequence length="310" mass="33396">MTAFFKTSSAVAKHDKRMTIDLTAATAFMAGHARVLDRRRFELLLGGGDPTAVLAALDAYRNPDGGYGWGLEPDLRSPESQPGAALHAFEALGDVAPVRAPQAAALCDWLASISLPDGGLPFALPLTSTAATAPWWQNAEPGSSLQITSVTAAEALRVAVHDPAVAAHPWLDRAVRYCFDAIKRIDERPVAYVLAFAIHFLDAAHERYPAEASELLARLAEYVPADGHVHVDGGTDDESLHPLDFSPHSGLPSRSLFTSEVIAEDRGRLARLQQDDGGWIVDYAKISPAGVLDWRGYTTVRAVEVLLDDK</sequence>
<protein>
    <submittedName>
        <fullName evidence="1">Uncharacterized protein</fullName>
    </submittedName>
</protein>
<keyword evidence="2" id="KW-1185">Reference proteome</keyword>
<proteinExistence type="predicted"/>
<accession>A0A1G9Y011</accession>
<dbReference type="AlphaFoldDB" id="A0A1G9Y011"/>